<evidence type="ECO:0000259" key="9">
    <source>
        <dbReference type="PROSITE" id="PS50011"/>
    </source>
</evidence>
<evidence type="ECO:0000313" key="11">
    <source>
        <dbReference type="Proteomes" id="UP000264071"/>
    </source>
</evidence>
<dbReference type="Pfam" id="PF00069">
    <property type="entry name" value="Pkinase"/>
    <property type="match status" value="1"/>
</dbReference>
<dbReference type="Gene3D" id="3.30.200.20">
    <property type="entry name" value="Phosphorylase Kinase, domain 1"/>
    <property type="match status" value="1"/>
</dbReference>
<keyword evidence="5 10" id="KW-0418">Kinase</keyword>
<organism evidence="10 11">
    <name type="scientific">Gemmatimonas aurantiaca</name>
    <dbReference type="NCBI Taxonomy" id="173480"/>
    <lineage>
        <taxon>Bacteria</taxon>
        <taxon>Pseudomonadati</taxon>
        <taxon>Gemmatimonadota</taxon>
        <taxon>Gemmatimonadia</taxon>
        <taxon>Gemmatimonadales</taxon>
        <taxon>Gemmatimonadaceae</taxon>
        <taxon>Gemmatimonas</taxon>
    </lineage>
</organism>
<dbReference type="AlphaFoldDB" id="A0A3D4VAP4"/>
<evidence type="ECO:0000256" key="5">
    <source>
        <dbReference type="ARBA" id="ARBA00022777"/>
    </source>
</evidence>
<feature type="domain" description="Protein kinase" evidence="9">
    <location>
        <begin position="26"/>
        <end position="293"/>
    </location>
</feature>
<name>A0A3D4VAP4_9BACT</name>
<dbReference type="InterPro" id="IPR008271">
    <property type="entry name" value="Ser/Thr_kinase_AS"/>
</dbReference>
<dbReference type="Gene3D" id="1.10.510.10">
    <property type="entry name" value="Transferase(Phosphotransferase) domain 1"/>
    <property type="match status" value="1"/>
</dbReference>
<dbReference type="SMART" id="SM00220">
    <property type="entry name" value="S_TKc"/>
    <property type="match status" value="1"/>
</dbReference>
<evidence type="ECO:0000256" key="6">
    <source>
        <dbReference type="ARBA" id="ARBA00022840"/>
    </source>
</evidence>
<evidence type="ECO:0000256" key="4">
    <source>
        <dbReference type="ARBA" id="ARBA00022741"/>
    </source>
</evidence>
<feature type="binding site" evidence="7">
    <location>
        <position position="55"/>
    </location>
    <ligand>
        <name>ATP</name>
        <dbReference type="ChEBI" id="CHEBI:30616"/>
    </ligand>
</feature>
<evidence type="ECO:0000313" key="10">
    <source>
        <dbReference type="EMBL" id="HCT58171.1"/>
    </source>
</evidence>
<evidence type="ECO:0000256" key="1">
    <source>
        <dbReference type="ARBA" id="ARBA00012513"/>
    </source>
</evidence>
<feature type="region of interest" description="Disordered" evidence="8">
    <location>
        <begin position="491"/>
        <end position="510"/>
    </location>
</feature>
<dbReference type="FunFam" id="1.10.510.10:FF:000021">
    <property type="entry name" value="Serine/threonine protein kinase"/>
    <property type="match status" value="1"/>
</dbReference>
<comment type="caution">
    <text evidence="10">The sequence shown here is derived from an EMBL/GenBank/DDBJ whole genome shotgun (WGS) entry which is preliminary data.</text>
</comment>
<evidence type="ECO:0000256" key="7">
    <source>
        <dbReference type="PROSITE-ProRule" id="PRU10141"/>
    </source>
</evidence>
<keyword evidence="3" id="KW-0808">Transferase</keyword>
<dbReference type="InterPro" id="IPR011009">
    <property type="entry name" value="Kinase-like_dom_sf"/>
</dbReference>
<dbReference type="EMBL" id="DPIY01000010">
    <property type="protein sequence ID" value="HCT58171.1"/>
    <property type="molecule type" value="Genomic_DNA"/>
</dbReference>
<proteinExistence type="predicted"/>
<dbReference type="SUPFAM" id="SSF56112">
    <property type="entry name" value="Protein kinase-like (PK-like)"/>
    <property type="match status" value="1"/>
</dbReference>
<dbReference type="PANTHER" id="PTHR43289:SF6">
    <property type="entry name" value="SERINE_THREONINE-PROTEIN KINASE NEKL-3"/>
    <property type="match status" value="1"/>
</dbReference>
<dbReference type="EC" id="2.7.11.1" evidence="1"/>
<accession>A0A3D4VAP4</accession>
<dbReference type="PROSITE" id="PS50011">
    <property type="entry name" value="PROTEIN_KINASE_DOM"/>
    <property type="match status" value="1"/>
</dbReference>
<evidence type="ECO:0000256" key="2">
    <source>
        <dbReference type="ARBA" id="ARBA00022527"/>
    </source>
</evidence>
<keyword evidence="4 7" id="KW-0547">Nucleotide-binding</keyword>
<dbReference type="GO" id="GO:0004674">
    <property type="term" value="F:protein serine/threonine kinase activity"/>
    <property type="evidence" value="ECO:0007669"/>
    <property type="project" value="UniProtKB-KW"/>
</dbReference>
<evidence type="ECO:0000256" key="8">
    <source>
        <dbReference type="SAM" id="MobiDB-lite"/>
    </source>
</evidence>
<sequence>MSDPVAPHAEDVELRAHVEQALSATYELDQEIGRGGMGIVYRARDRRLKRYVAIKLLPPELSFRRDVRSRFLREAETAAQLSHPNIVPIYSVDEVGNLVFFVMACIDGDNLATKLQKRGPLPIEETRRWLQEVSDALAYAHARGVVHRDIKPDNILLDGIDGRALVTDFGIARAASDSGETSRLTATGVAIGTPAYMSPEQASGDRDLDARSDLYSLGIVAYQMLCGEPPFLGNTTPALLVKHLAEMPVPISQRRPDVPPDLAAIVMRLLEKNPDHRFQSATELTQAVKTGLIPPMPLGAVTSPGNRPITFNGAPIGGMPMGGMSGNGGGGAQAGSHYGTPGYQAPAYQSRTLTSTPASYGSAGQSPVPYRQDTNDSITLEETTRFEDPRVVKFRRRFAVYLFVNTPMVLLSIFSNGDFFGITTLWTVYIAWKYAQLWSDDFDWRDVLRQPRHRMLGEVFEDMGDSINATFSSKKREELRAQGKLRGRLKGALSSKPRGGMPSGVAPGMNIPQALGAPVRDDELGRYLELVRGARADREEIGRLLATLPNTERSRIPDVARMAVDLVGKVEVIAKDLALIEVTSSPEQLQRTESEIATLEAEANPLDTSRSESRVRRLAALRRERRVLIDSQKKLETRRAQLENCRIALENVRLDLVRLRTGNSSVQSVTLVAEQAMAMAREVDIAVQAAAEVRDLTSARSGT</sequence>
<dbReference type="InterPro" id="IPR017441">
    <property type="entry name" value="Protein_kinase_ATP_BS"/>
</dbReference>
<protein>
    <recommendedName>
        <fullName evidence="1">non-specific serine/threonine protein kinase</fullName>
        <ecNumber evidence="1">2.7.11.1</ecNumber>
    </recommendedName>
</protein>
<keyword evidence="2 10" id="KW-0723">Serine/threonine-protein kinase</keyword>
<dbReference type="PROSITE" id="PS00108">
    <property type="entry name" value="PROTEIN_KINASE_ST"/>
    <property type="match status" value="1"/>
</dbReference>
<dbReference type="PANTHER" id="PTHR43289">
    <property type="entry name" value="MITOGEN-ACTIVATED PROTEIN KINASE KINASE KINASE 20-RELATED"/>
    <property type="match status" value="1"/>
</dbReference>
<gene>
    <name evidence="10" type="ORF">DGD08_13280</name>
</gene>
<evidence type="ECO:0000256" key="3">
    <source>
        <dbReference type="ARBA" id="ARBA00022679"/>
    </source>
</evidence>
<dbReference type="InterPro" id="IPR000719">
    <property type="entry name" value="Prot_kinase_dom"/>
</dbReference>
<dbReference type="PROSITE" id="PS00107">
    <property type="entry name" value="PROTEIN_KINASE_ATP"/>
    <property type="match status" value="1"/>
</dbReference>
<reference evidence="10 11" key="1">
    <citation type="journal article" date="2018" name="Nat. Biotechnol.">
        <title>A standardized bacterial taxonomy based on genome phylogeny substantially revises the tree of life.</title>
        <authorList>
            <person name="Parks D.H."/>
            <person name="Chuvochina M."/>
            <person name="Waite D.W."/>
            <person name="Rinke C."/>
            <person name="Skarshewski A."/>
            <person name="Chaumeil P.A."/>
            <person name="Hugenholtz P."/>
        </authorList>
    </citation>
    <scope>NUCLEOTIDE SEQUENCE [LARGE SCALE GENOMIC DNA]</scope>
    <source>
        <strain evidence="10">UBA8844</strain>
    </source>
</reference>
<dbReference type="CDD" id="cd14014">
    <property type="entry name" value="STKc_PknB_like"/>
    <property type="match status" value="1"/>
</dbReference>
<keyword evidence="6 7" id="KW-0067">ATP-binding</keyword>
<dbReference type="GO" id="GO:0005524">
    <property type="term" value="F:ATP binding"/>
    <property type="evidence" value="ECO:0007669"/>
    <property type="project" value="UniProtKB-UniRule"/>
</dbReference>
<dbReference type="Proteomes" id="UP000264071">
    <property type="component" value="Unassembled WGS sequence"/>
</dbReference>